<sequence>MTVSTMIPTLEMQLHQPATRNNSKIVSELLHDDFEEIGRSGRHYDKRQTVAALEQETGRPVIHAEDFKLAMMTEGVALLTYKSFQRDAAGDITRLTLRLSVWVLSEHQTGERWQLRFHQGTPATESFFIKHSRPQ</sequence>
<dbReference type="InterPro" id="IPR032710">
    <property type="entry name" value="NTF2-like_dom_sf"/>
</dbReference>
<proteinExistence type="predicted"/>
<dbReference type="EMBL" id="PESE01000001">
    <property type="protein sequence ID" value="PYD40031.1"/>
    <property type="molecule type" value="Genomic_DNA"/>
</dbReference>
<evidence type="ECO:0000259" key="1">
    <source>
        <dbReference type="Pfam" id="PF14534"/>
    </source>
</evidence>
<gene>
    <name evidence="2" type="ORF">CT690_01730</name>
</gene>
<dbReference type="InterPro" id="IPR027843">
    <property type="entry name" value="DUF4440"/>
</dbReference>
<evidence type="ECO:0000313" key="3">
    <source>
        <dbReference type="Proteomes" id="UP000248196"/>
    </source>
</evidence>
<dbReference type="SUPFAM" id="SSF54427">
    <property type="entry name" value="NTF2-like"/>
    <property type="match status" value="1"/>
</dbReference>
<dbReference type="AlphaFoldDB" id="A0A318P1I9"/>
<feature type="domain" description="DUF4440" evidence="1">
    <location>
        <begin position="10"/>
        <end position="114"/>
    </location>
</feature>
<dbReference type="Proteomes" id="UP000248196">
    <property type="component" value="Unassembled WGS sequence"/>
</dbReference>
<reference evidence="2 3" key="1">
    <citation type="submission" date="2017-11" db="EMBL/GenBank/DDBJ databases">
        <title>Genome sequence of the oocydin A producing rhizobacterium Serratia plymuthica 4Rx5.</title>
        <authorList>
            <person name="Matilla M.A."/>
            <person name="Udaondo Z."/>
            <person name="Salmond G.P.C."/>
        </authorList>
    </citation>
    <scope>NUCLEOTIDE SEQUENCE [LARGE SCALE GENOMIC DNA]</scope>
    <source>
        <strain evidence="2 3">4Rx5</strain>
    </source>
</reference>
<organism evidence="2 3">
    <name type="scientific">Serratia plymuthica</name>
    <dbReference type="NCBI Taxonomy" id="82996"/>
    <lineage>
        <taxon>Bacteria</taxon>
        <taxon>Pseudomonadati</taxon>
        <taxon>Pseudomonadota</taxon>
        <taxon>Gammaproteobacteria</taxon>
        <taxon>Enterobacterales</taxon>
        <taxon>Yersiniaceae</taxon>
        <taxon>Serratia</taxon>
    </lineage>
</organism>
<evidence type="ECO:0000313" key="2">
    <source>
        <dbReference type="EMBL" id="PYD40031.1"/>
    </source>
</evidence>
<dbReference type="Pfam" id="PF14534">
    <property type="entry name" value="DUF4440"/>
    <property type="match status" value="1"/>
</dbReference>
<protein>
    <submittedName>
        <fullName evidence="2">DUF4440 domain-containing protein</fullName>
    </submittedName>
</protein>
<comment type="caution">
    <text evidence="2">The sequence shown here is derived from an EMBL/GenBank/DDBJ whole genome shotgun (WGS) entry which is preliminary data.</text>
</comment>
<name>A0A318P1I9_SERPL</name>
<dbReference type="OrthoDB" id="121974at2"/>
<dbReference type="Gene3D" id="3.10.450.50">
    <property type="match status" value="1"/>
</dbReference>
<accession>A0A318P1I9</accession>